<dbReference type="InterPro" id="IPR037923">
    <property type="entry name" value="HTH-like"/>
</dbReference>
<dbReference type="Pfam" id="PF02311">
    <property type="entry name" value="AraC_binding"/>
    <property type="match status" value="1"/>
</dbReference>
<feature type="domain" description="HTH araC/xylS-type" evidence="4">
    <location>
        <begin position="188"/>
        <end position="286"/>
    </location>
</feature>
<dbReference type="PANTHER" id="PTHR43280">
    <property type="entry name" value="ARAC-FAMILY TRANSCRIPTIONAL REGULATOR"/>
    <property type="match status" value="1"/>
</dbReference>
<evidence type="ECO:0000256" key="2">
    <source>
        <dbReference type="ARBA" id="ARBA00023125"/>
    </source>
</evidence>
<dbReference type="InterPro" id="IPR018060">
    <property type="entry name" value="HTH_AraC"/>
</dbReference>
<dbReference type="InterPro" id="IPR014710">
    <property type="entry name" value="RmlC-like_jellyroll"/>
</dbReference>
<organism evidence="5 6">
    <name type="scientific">Aquipluma nitroreducens</name>
    <dbReference type="NCBI Taxonomy" id="2010828"/>
    <lineage>
        <taxon>Bacteria</taxon>
        <taxon>Pseudomonadati</taxon>
        <taxon>Bacteroidota</taxon>
        <taxon>Bacteroidia</taxon>
        <taxon>Marinilabiliales</taxon>
        <taxon>Prolixibacteraceae</taxon>
        <taxon>Aquipluma</taxon>
    </lineage>
</organism>
<dbReference type="SUPFAM" id="SSF51215">
    <property type="entry name" value="Regulatory protein AraC"/>
    <property type="match status" value="1"/>
</dbReference>
<gene>
    <name evidence="5" type="ORF">AQPE_2284</name>
</gene>
<dbReference type="Gene3D" id="1.10.10.60">
    <property type="entry name" value="Homeodomain-like"/>
    <property type="match status" value="1"/>
</dbReference>
<evidence type="ECO:0000313" key="6">
    <source>
        <dbReference type="Proteomes" id="UP001193389"/>
    </source>
</evidence>
<evidence type="ECO:0000256" key="1">
    <source>
        <dbReference type="ARBA" id="ARBA00023015"/>
    </source>
</evidence>
<name>A0A5K7SA13_9BACT</name>
<keyword evidence="6" id="KW-1185">Reference proteome</keyword>
<dbReference type="GO" id="GO:0043565">
    <property type="term" value="F:sequence-specific DNA binding"/>
    <property type="evidence" value="ECO:0007669"/>
    <property type="project" value="InterPro"/>
</dbReference>
<dbReference type="PANTHER" id="PTHR43280:SF32">
    <property type="entry name" value="TRANSCRIPTIONAL REGULATORY PROTEIN"/>
    <property type="match status" value="1"/>
</dbReference>
<dbReference type="SUPFAM" id="SSF46689">
    <property type="entry name" value="Homeodomain-like"/>
    <property type="match status" value="1"/>
</dbReference>
<evidence type="ECO:0000259" key="4">
    <source>
        <dbReference type="PROSITE" id="PS01124"/>
    </source>
</evidence>
<dbReference type="InterPro" id="IPR003313">
    <property type="entry name" value="AraC-bd"/>
</dbReference>
<dbReference type="SMART" id="SM00342">
    <property type="entry name" value="HTH_ARAC"/>
    <property type="match status" value="1"/>
</dbReference>
<sequence length="292" mass="34451">MKKNVRLFDEESEKIFTIRKICDFNDEEIEHNLIPHLHDFYSIFWIESGEAIHATEFVEYSLKADTILFVPPGLKHRMYIDKSVGGTYILFNEEFIQYNRTNHVPLKEYRLFNNSDFKSLITVVPEKREKLNNITGLIFEELKNSDDYSQDIVLNLLHLFLLESRRIFDQQNQVPKEESETTPDTTIIKFKQLIEENFAKEKNVSLYAEMLNMNPSCLNELTKRTTGITAGELIRNRVIDETKKLLYSSSMSGKEIAYELGFDDPAYFSRFFKKYTGTTLKEFRDVSRKKYH</sequence>
<dbReference type="EMBL" id="AP018694">
    <property type="protein sequence ID" value="BBE18124.1"/>
    <property type="molecule type" value="Genomic_DNA"/>
</dbReference>
<dbReference type="Pfam" id="PF12833">
    <property type="entry name" value="HTH_18"/>
    <property type="match status" value="1"/>
</dbReference>
<evidence type="ECO:0000313" key="5">
    <source>
        <dbReference type="EMBL" id="BBE18124.1"/>
    </source>
</evidence>
<reference evidence="5" key="1">
    <citation type="journal article" date="2020" name="Int. J. Syst. Evol. Microbiol.">
        <title>Aquipluma nitroreducens gen. nov. sp. nov., a novel facultatively anaerobic bacterium isolated from a freshwater lake.</title>
        <authorList>
            <person name="Watanabe M."/>
            <person name="Kojima H."/>
            <person name="Fukui M."/>
        </authorList>
    </citation>
    <scope>NUCLEOTIDE SEQUENCE</scope>
    <source>
        <strain evidence="5">MeG22</strain>
    </source>
</reference>
<dbReference type="AlphaFoldDB" id="A0A5K7SA13"/>
<keyword evidence="3" id="KW-0804">Transcription</keyword>
<dbReference type="RefSeq" id="WP_318351055.1">
    <property type="nucleotide sequence ID" value="NZ_AP018694.1"/>
</dbReference>
<dbReference type="Proteomes" id="UP001193389">
    <property type="component" value="Chromosome"/>
</dbReference>
<evidence type="ECO:0000256" key="3">
    <source>
        <dbReference type="ARBA" id="ARBA00023163"/>
    </source>
</evidence>
<proteinExistence type="predicted"/>
<accession>A0A5K7SA13</accession>
<dbReference type="GO" id="GO:0003700">
    <property type="term" value="F:DNA-binding transcription factor activity"/>
    <property type="evidence" value="ECO:0007669"/>
    <property type="project" value="InterPro"/>
</dbReference>
<keyword evidence="2" id="KW-0238">DNA-binding</keyword>
<dbReference type="Gene3D" id="2.60.120.10">
    <property type="entry name" value="Jelly Rolls"/>
    <property type="match status" value="1"/>
</dbReference>
<dbReference type="KEGG" id="anf:AQPE_2284"/>
<protein>
    <submittedName>
        <fullName evidence="5">Transcriptional regulator, AraC family</fullName>
    </submittedName>
</protein>
<dbReference type="PROSITE" id="PS01124">
    <property type="entry name" value="HTH_ARAC_FAMILY_2"/>
    <property type="match status" value="1"/>
</dbReference>
<keyword evidence="1" id="KW-0805">Transcription regulation</keyword>
<dbReference type="InterPro" id="IPR009057">
    <property type="entry name" value="Homeodomain-like_sf"/>
</dbReference>